<dbReference type="PANTHER" id="PTHR10961:SF15">
    <property type="entry name" value="FAD DEPENDENT OXIDOREDUCTASE DOMAIN-CONTAINING PROTEIN"/>
    <property type="match status" value="1"/>
</dbReference>
<dbReference type="SUPFAM" id="SSF51905">
    <property type="entry name" value="FAD/NAD(P)-binding domain"/>
    <property type="match status" value="1"/>
</dbReference>
<proteinExistence type="inferred from homology"/>
<organism evidence="8 9">
    <name type="scientific">Exophiala spinifera</name>
    <dbReference type="NCBI Taxonomy" id="91928"/>
    <lineage>
        <taxon>Eukaryota</taxon>
        <taxon>Fungi</taxon>
        <taxon>Dikarya</taxon>
        <taxon>Ascomycota</taxon>
        <taxon>Pezizomycotina</taxon>
        <taxon>Eurotiomycetes</taxon>
        <taxon>Chaetothyriomycetidae</taxon>
        <taxon>Chaetothyriales</taxon>
        <taxon>Herpotrichiellaceae</taxon>
        <taxon>Exophiala</taxon>
    </lineage>
</organism>
<dbReference type="Pfam" id="PF01266">
    <property type="entry name" value="DAO"/>
    <property type="match status" value="1"/>
</dbReference>
<dbReference type="InterPro" id="IPR036188">
    <property type="entry name" value="FAD/NAD-bd_sf"/>
</dbReference>
<dbReference type="SUPFAM" id="SSF54373">
    <property type="entry name" value="FAD-linked reductases, C-terminal domain"/>
    <property type="match status" value="1"/>
</dbReference>
<dbReference type="InterPro" id="IPR045170">
    <property type="entry name" value="MTOX"/>
</dbReference>
<dbReference type="STRING" id="91928.A0A0D2BB57"/>
<dbReference type="GeneID" id="27333382"/>
<evidence type="ECO:0000256" key="2">
    <source>
        <dbReference type="ARBA" id="ARBA00010989"/>
    </source>
</evidence>
<comment type="cofactor">
    <cofactor evidence="1">
        <name>FAD</name>
        <dbReference type="ChEBI" id="CHEBI:57692"/>
    </cofactor>
</comment>
<feature type="transmembrane region" description="Helical" evidence="6">
    <location>
        <begin position="20"/>
        <end position="38"/>
    </location>
</feature>
<protein>
    <recommendedName>
        <fullName evidence="7">FAD dependent oxidoreductase domain-containing protein</fullName>
    </recommendedName>
</protein>
<evidence type="ECO:0000313" key="8">
    <source>
        <dbReference type="EMBL" id="KIW16248.1"/>
    </source>
</evidence>
<evidence type="ECO:0000256" key="6">
    <source>
        <dbReference type="SAM" id="Phobius"/>
    </source>
</evidence>
<keyword evidence="4" id="KW-0274">FAD</keyword>
<evidence type="ECO:0000313" key="9">
    <source>
        <dbReference type="Proteomes" id="UP000053328"/>
    </source>
</evidence>
<keyword evidence="6" id="KW-0472">Membrane</keyword>
<keyword evidence="5" id="KW-0560">Oxidoreductase</keyword>
<sequence length="499" mass="54917">MPSDSVKHGAPPPLKDKNASIIVIGAGVFGLSTAVHLAQRGFKNITIFDKQPYHESRYSYFKGCDAASADINKIFRSAYGAQAEYQALSLEAFDAWQKWNAELASDGDAVPAGMTKDDKVFINNGNLSLTDKPVVPDFELATVRSMQEAGHPDSQLITSDARHVQIAHDRGFGFAIDPFNRQSRGQSHLGVLDTTGGTILADKACSFALHKAERLGVRTIFGARSGLFESFLRSKAGKVMGIRTLDGKHHHAARVILACGGWTPSLLPSLDSVCETTAGSVVMMKLPPALTQRYAADRFPSWQYKMRDGADGGLYGFPATADGFMKIGYRGTKYTNPRVQVDGLERSVPITRYTCPEAVTDQIPAQAMRVLKRFIDDFLPDLPASEVDIAMTRLCWYTDSWDNHFVVDYVPGYENVMVATGGSGHAFKFLPNIGEWIADIVEGKGLERQLVQSWRWRTRPERGEQVINELMEGSGGHRALQRTKMSSPRELKLVQGANL</sequence>
<dbReference type="AlphaFoldDB" id="A0A0D2BB57"/>
<evidence type="ECO:0000259" key="7">
    <source>
        <dbReference type="Pfam" id="PF01266"/>
    </source>
</evidence>
<comment type="similarity">
    <text evidence="2">Belongs to the MSOX/MTOX family.</text>
</comment>
<dbReference type="OrthoDB" id="2219495at2759"/>
<dbReference type="Gene3D" id="3.30.9.10">
    <property type="entry name" value="D-Amino Acid Oxidase, subunit A, domain 2"/>
    <property type="match status" value="1"/>
</dbReference>
<keyword evidence="3" id="KW-0285">Flavoprotein</keyword>
<accession>A0A0D2BB57</accession>
<dbReference type="PANTHER" id="PTHR10961">
    <property type="entry name" value="PEROXISOMAL SARCOSINE OXIDASE"/>
    <property type="match status" value="1"/>
</dbReference>
<feature type="domain" description="FAD dependent oxidoreductase" evidence="7">
    <location>
        <begin position="21"/>
        <end position="439"/>
    </location>
</feature>
<evidence type="ECO:0000256" key="5">
    <source>
        <dbReference type="ARBA" id="ARBA00023002"/>
    </source>
</evidence>
<evidence type="ECO:0000256" key="1">
    <source>
        <dbReference type="ARBA" id="ARBA00001974"/>
    </source>
</evidence>
<keyword evidence="9" id="KW-1185">Reference proteome</keyword>
<gene>
    <name evidence="8" type="ORF">PV08_06299</name>
</gene>
<keyword evidence="6" id="KW-1133">Transmembrane helix</keyword>
<evidence type="ECO:0000256" key="4">
    <source>
        <dbReference type="ARBA" id="ARBA00022827"/>
    </source>
</evidence>
<dbReference type="VEuPathDB" id="FungiDB:PV08_06299"/>
<dbReference type="RefSeq" id="XP_016236464.1">
    <property type="nucleotide sequence ID" value="XM_016380637.1"/>
</dbReference>
<dbReference type="GO" id="GO:0050660">
    <property type="term" value="F:flavin adenine dinucleotide binding"/>
    <property type="evidence" value="ECO:0007669"/>
    <property type="project" value="InterPro"/>
</dbReference>
<dbReference type="HOGENOM" id="CLU_007884_0_0_1"/>
<keyword evidence="6" id="KW-0812">Transmembrane</keyword>
<dbReference type="EMBL" id="KN847495">
    <property type="protein sequence ID" value="KIW16248.1"/>
    <property type="molecule type" value="Genomic_DNA"/>
</dbReference>
<dbReference type="Proteomes" id="UP000053328">
    <property type="component" value="Unassembled WGS sequence"/>
</dbReference>
<dbReference type="InterPro" id="IPR006076">
    <property type="entry name" value="FAD-dep_OxRdtase"/>
</dbReference>
<dbReference type="Gene3D" id="3.50.50.60">
    <property type="entry name" value="FAD/NAD(P)-binding domain"/>
    <property type="match status" value="1"/>
</dbReference>
<reference evidence="8 9" key="1">
    <citation type="submission" date="2015-01" db="EMBL/GenBank/DDBJ databases">
        <title>The Genome Sequence of Exophiala spinifera CBS89968.</title>
        <authorList>
            <consortium name="The Broad Institute Genomics Platform"/>
            <person name="Cuomo C."/>
            <person name="de Hoog S."/>
            <person name="Gorbushina A."/>
            <person name="Stielow B."/>
            <person name="Teixiera M."/>
            <person name="Abouelleil A."/>
            <person name="Chapman S.B."/>
            <person name="Priest M."/>
            <person name="Young S.K."/>
            <person name="Wortman J."/>
            <person name="Nusbaum C."/>
            <person name="Birren B."/>
        </authorList>
    </citation>
    <scope>NUCLEOTIDE SEQUENCE [LARGE SCALE GENOMIC DNA]</scope>
    <source>
        <strain evidence="8 9">CBS 89968</strain>
    </source>
</reference>
<evidence type="ECO:0000256" key="3">
    <source>
        <dbReference type="ARBA" id="ARBA00022630"/>
    </source>
</evidence>
<dbReference type="GO" id="GO:0008115">
    <property type="term" value="F:sarcosine oxidase activity"/>
    <property type="evidence" value="ECO:0007669"/>
    <property type="project" value="TreeGrafter"/>
</dbReference>
<name>A0A0D2BB57_9EURO</name>